<gene>
    <name evidence="2" type="ORF">PL336_16885</name>
</gene>
<evidence type="ECO:0000256" key="1">
    <source>
        <dbReference type="SAM" id="Coils"/>
    </source>
</evidence>
<protein>
    <submittedName>
        <fullName evidence="2">DUF6447 family protein</fullName>
    </submittedName>
</protein>
<dbReference type="Pfam" id="PF20045">
    <property type="entry name" value="DUF6447"/>
    <property type="match status" value="1"/>
</dbReference>
<proteinExistence type="predicted"/>
<dbReference type="RefSeq" id="WP_271690065.1">
    <property type="nucleotide sequence ID" value="NZ_CP116424.1"/>
</dbReference>
<geneLocation type="plasmid" evidence="2 3">
    <name>unnamed1</name>
</geneLocation>
<feature type="coiled-coil region" evidence="1">
    <location>
        <begin position="23"/>
        <end position="57"/>
    </location>
</feature>
<dbReference type="AlphaFoldDB" id="A0AAX3LTP1"/>
<reference evidence="2" key="1">
    <citation type="submission" date="2023-01" db="EMBL/GenBank/DDBJ databases">
        <title>Comparative genomic analysis of cold water coral derived Sulfitobacter faviae: insights into their metabolism and habitat adaptation.</title>
        <authorList>
            <person name="Guo Y."/>
            <person name="Lin S."/>
            <person name="Huang Z."/>
            <person name="Tang K."/>
            <person name="Wang X."/>
        </authorList>
    </citation>
    <scope>NUCLEOTIDE SEQUENCE</scope>
    <source>
        <strain evidence="2">SCSIO W_1865</strain>
        <plasmid evidence="2">unnamed1</plasmid>
    </source>
</reference>
<dbReference type="InterPro" id="IPR045615">
    <property type="entry name" value="DUF6447"/>
</dbReference>
<dbReference type="EMBL" id="CP116424">
    <property type="protein sequence ID" value="WCE71929.1"/>
    <property type="molecule type" value="Genomic_DNA"/>
</dbReference>
<sequence>MAESQVINIDGKSYEIDQLTNEAKSQLGNIRAVDSEVQRLERQIAIAKTARNAYARALHEELAKVEPQQ</sequence>
<dbReference type="Proteomes" id="UP001210770">
    <property type="component" value="Plasmid unnamed1"/>
</dbReference>
<evidence type="ECO:0000313" key="2">
    <source>
        <dbReference type="EMBL" id="WCE71929.1"/>
    </source>
</evidence>
<keyword evidence="2" id="KW-0614">Plasmid</keyword>
<accession>A0AAX3LTP1</accession>
<name>A0AAX3LTP1_9RHOB</name>
<organism evidence="2 3">
    <name type="scientific">Sulfitobacter faviae</name>
    <dbReference type="NCBI Taxonomy" id="1775881"/>
    <lineage>
        <taxon>Bacteria</taxon>
        <taxon>Pseudomonadati</taxon>
        <taxon>Pseudomonadota</taxon>
        <taxon>Alphaproteobacteria</taxon>
        <taxon>Rhodobacterales</taxon>
        <taxon>Roseobacteraceae</taxon>
        <taxon>Sulfitobacter</taxon>
    </lineage>
</organism>
<evidence type="ECO:0000313" key="3">
    <source>
        <dbReference type="Proteomes" id="UP001210770"/>
    </source>
</evidence>
<keyword evidence="1" id="KW-0175">Coiled coil</keyword>